<reference evidence="2" key="1">
    <citation type="submission" date="2014-08" db="EMBL/GenBank/DDBJ databases">
        <title>DNA barcoding of Bradysia (Diptera: Sciaridae) for detection of the immature stages on agricultural crops.</title>
        <authorList>
            <person name="Shin S."/>
            <person name="Jung S."/>
            <person name="Heller K."/>
            <person name="Menzel F."/>
            <person name="Hong T.-K."/>
            <person name="Lee H."/>
            <person name="Lee S."/>
        </authorList>
    </citation>
    <scope>NUCLEOTIDE SEQUENCE</scope>
</reference>
<accession>A0A090F3W3</accession>
<evidence type="ECO:0000313" key="3">
    <source>
        <dbReference type="Proteomes" id="UP000045285"/>
    </source>
</evidence>
<dbReference type="Proteomes" id="UP000045285">
    <property type="component" value="Unassembled WGS sequence"/>
</dbReference>
<organism evidence="1 3">
    <name type="scientific">Mesorhizobium plurifarium</name>
    <dbReference type="NCBI Taxonomy" id="69974"/>
    <lineage>
        <taxon>Bacteria</taxon>
        <taxon>Pseudomonadati</taxon>
        <taxon>Pseudomonadota</taxon>
        <taxon>Alphaproteobacteria</taxon>
        <taxon>Hyphomicrobiales</taxon>
        <taxon>Phyllobacteriaceae</taxon>
        <taxon>Mesorhizobium</taxon>
    </lineage>
</organism>
<name>A0A090F3W3_MESPL</name>
<dbReference type="AlphaFoldDB" id="A0A090F3W3"/>
<dbReference type="STRING" id="69974.MPLDJ20_20416"/>
<evidence type="ECO:0000313" key="1">
    <source>
        <dbReference type="EMBL" id="CDX13947.1"/>
    </source>
</evidence>
<reference evidence="4" key="2">
    <citation type="submission" date="2014-08" db="EMBL/GenBank/DDBJ databases">
        <authorList>
            <person name="Edwards T."/>
        </authorList>
    </citation>
    <scope>NUCLEOTIDE SEQUENCE [LARGE SCALE GENOMIC DNA]</scope>
</reference>
<proteinExistence type="predicted"/>
<protein>
    <submittedName>
        <fullName evidence="1">Uncharacterized protein</fullName>
    </submittedName>
</protein>
<reference evidence="3" key="3">
    <citation type="submission" date="2014-08" db="EMBL/GenBank/DDBJ databases">
        <authorList>
            <person name="Moulin L."/>
        </authorList>
    </citation>
    <scope>NUCLEOTIDE SEQUENCE [LARGE SCALE GENOMIC DNA]</scope>
</reference>
<keyword evidence="3" id="KW-1185">Reference proteome</keyword>
<evidence type="ECO:0000313" key="4">
    <source>
        <dbReference type="Proteomes" id="UP000182888"/>
    </source>
</evidence>
<dbReference type="EMBL" id="CCND01000023">
    <property type="protein sequence ID" value="CDX60468.1"/>
    <property type="molecule type" value="Genomic_DNA"/>
</dbReference>
<dbReference type="EMBL" id="CCMZ01000007">
    <property type="protein sequence ID" value="CDX13947.1"/>
    <property type="molecule type" value="Genomic_DNA"/>
</dbReference>
<gene>
    <name evidence="2" type="ORF">MPL1032_30282</name>
    <name evidence="1" type="ORF">MPL3356_150140</name>
</gene>
<evidence type="ECO:0000313" key="2">
    <source>
        <dbReference type="EMBL" id="CDX60468.1"/>
    </source>
</evidence>
<dbReference type="Proteomes" id="UP000182888">
    <property type="component" value="Unassembled WGS sequence"/>
</dbReference>
<reference evidence="1" key="4">
    <citation type="submission" date="2014-08" db="EMBL/GenBank/DDBJ databases">
        <authorList>
            <person name="Moulin Lionel"/>
        </authorList>
    </citation>
    <scope>NUCLEOTIDE SEQUENCE [LARGE SCALE GENOMIC DNA]</scope>
</reference>
<sequence length="167" mass="18982">MSTALEIAQKIEKAWSSVEPPPHEDMGYFITGWGKDERHIFLDVRPVDVDRDDSDFLVADVLAEMSPRATAAYLGPYLMTFFEDLAFQEDMGFFSEPMVRGSVLSLLSLPRTWSDIRPYLSQNCKEALGEAVAYILKSHEILKLDRPLILSLEKLSRSIARGIDWEP</sequence>